<keyword evidence="10" id="KW-0234">DNA repair</keyword>
<dbReference type="Proteomes" id="UP000203064">
    <property type="component" value="Segment"/>
</dbReference>
<keyword evidence="7" id="KW-0460">Magnesium</keyword>
<comment type="cofactor">
    <cofactor evidence="1">
        <name>Mg(2+)</name>
        <dbReference type="ChEBI" id="CHEBI:18420"/>
    </cofactor>
</comment>
<evidence type="ECO:0008006" key="14">
    <source>
        <dbReference type="Google" id="ProtNLM"/>
    </source>
</evidence>
<evidence type="ECO:0000256" key="2">
    <source>
        <dbReference type="ARBA" id="ARBA00022722"/>
    </source>
</evidence>
<dbReference type="PANTHER" id="PTHR39651">
    <property type="entry name" value="HOLLIDAY JUNCTION RESOLVASE HJC"/>
    <property type="match status" value="1"/>
</dbReference>
<dbReference type="InterPro" id="IPR014428">
    <property type="entry name" value="Hjc_arc"/>
</dbReference>
<dbReference type="Gene3D" id="3.40.1350.10">
    <property type="match status" value="1"/>
</dbReference>
<comment type="catalytic activity">
    <reaction evidence="11">
        <text>Endonucleolytic cleavage at a junction such as a reciprocal single-stranded crossover between two homologous DNA duplexes (Holliday junction).</text>
        <dbReference type="EC" id="3.1.21.10"/>
    </reaction>
</comment>
<evidence type="ECO:0000256" key="5">
    <source>
        <dbReference type="ARBA" id="ARBA00022763"/>
    </source>
</evidence>
<keyword evidence="13" id="KW-1185">Reference proteome</keyword>
<evidence type="ECO:0000256" key="10">
    <source>
        <dbReference type="ARBA" id="ARBA00023204"/>
    </source>
</evidence>
<evidence type="ECO:0000256" key="1">
    <source>
        <dbReference type="ARBA" id="ARBA00001946"/>
    </source>
</evidence>
<dbReference type="OrthoDB" id="14179at10239"/>
<evidence type="ECO:0000313" key="13">
    <source>
        <dbReference type="Proteomes" id="UP000203064"/>
    </source>
</evidence>
<dbReference type="Pfam" id="PF01870">
    <property type="entry name" value="Hjc"/>
    <property type="match status" value="1"/>
</dbReference>
<evidence type="ECO:0000256" key="9">
    <source>
        <dbReference type="ARBA" id="ARBA00023172"/>
    </source>
</evidence>
<keyword evidence="8" id="KW-0238">DNA-binding</keyword>
<keyword evidence="9" id="KW-0233">DNA recombination</keyword>
<dbReference type="GeneID" id="32878719"/>
<dbReference type="GO" id="GO:0003677">
    <property type="term" value="F:DNA binding"/>
    <property type="evidence" value="ECO:0007669"/>
    <property type="project" value="UniProtKB-KW"/>
</dbReference>
<protein>
    <recommendedName>
        <fullName evidence="14">Holliday junction resolvase</fullName>
    </recommendedName>
</protein>
<organism evidence="12 13">
    <name type="scientific">Sulfolobus islandicus rod-shaped virus 10</name>
    <dbReference type="NCBI Taxonomy" id="1983545"/>
    <lineage>
        <taxon>Viruses</taxon>
        <taxon>Adnaviria</taxon>
        <taxon>Zilligvirae</taxon>
        <taxon>Taleaviricota</taxon>
        <taxon>Tokiviricetes</taxon>
        <taxon>Ligamenvirales</taxon>
        <taxon>Rudiviridae</taxon>
        <taxon>Usarudivirus</taxon>
        <taxon>Usarudivirus acidum</taxon>
        <taxon>Usarudivirus SIRV10</taxon>
    </lineage>
</organism>
<evidence type="ECO:0000313" key="12">
    <source>
        <dbReference type="EMBL" id="ARQ96498.1"/>
    </source>
</evidence>
<evidence type="ECO:0000256" key="3">
    <source>
        <dbReference type="ARBA" id="ARBA00022723"/>
    </source>
</evidence>
<evidence type="ECO:0000256" key="8">
    <source>
        <dbReference type="ARBA" id="ARBA00023125"/>
    </source>
</evidence>
<dbReference type="GO" id="GO:0006310">
    <property type="term" value="P:DNA recombination"/>
    <property type="evidence" value="ECO:0007669"/>
    <property type="project" value="UniProtKB-KW"/>
</dbReference>
<dbReference type="GO" id="GO:0006281">
    <property type="term" value="P:DNA repair"/>
    <property type="evidence" value="ECO:0007669"/>
    <property type="project" value="UniProtKB-KW"/>
</dbReference>
<dbReference type="InterPro" id="IPR011856">
    <property type="entry name" value="tRNA_endonuc-like_dom_sf"/>
</dbReference>
<dbReference type="EMBL" id="KY744230">
    <property type="protein sequence ID" value="ARQ96498.1"/>
    <property type="molecule type" value="Genomic_DNA"/>
</dbReference>
<dbReference type="InterPro" id="IPR011335">
    <property type="entry name" value="Restrct_endonuc-II-like"/>
</dbReference>
<evidence type="ECO:0000256" key="11">
    <source>
        <dbReference type="ARBA" id="ARBA00029354"/>
    </source>
</evidence>
<keyword evidence="2" id="KW-0540">Nuclease</keyword>
<dbReference type="KEGG" id="vg:32878719"/>
<dbReference type="PANTHER" id="PTHR39651:SF1">
    <property type="entry name" value="HOLLIDAY JUNCTION RESOLVASE HJC"/>
    <property type="match status" value="1"/>
</dbReference>
<sequence>MNFRQSGKYYEYKTVEFLEKNGYKAIRIPVSGTGKQPIPDIIAIKDNTIFPIEVKSTSQNYVVVDNFQIDKLFKFCEIFNFCNCKPLILVHYKKYKNVIIYNLKQDVREKSKIKFEYRNNSKTVFST</sequence>
<accession>A0A1X9SJT8</accession>
<keyword evidence="5" id="KW-0227">DNA damage</keyword>
<dbReference type="GO" id="GO:0008821">
    <property type="term" value="F:crossover junction DNA endonuclease activity"/>
    <property type="evidence" value="ECO:0007669"/>
    <property type="project" value="UniProtKB-EC"/>
</dbReference>
<dbReference type="RefSeq" id="YP_009362815.1">
    <property type="nucleotide sequence ID" value="NC_034625.1"/>
</dbReference>
<dbReference type="GO" id="GO:0046872">
    <property type="term" value="F:metal ion binding"/>
    <property type="evidence" value="ECO:0007669"/>
    <property type="project" value="UniProtKB-KW"/>
</dbReference>
<keyword evidence="3" id="KW-0479">Metal-binding</keyword>
<dbReference type="PIRSF" id="PIRSF004985">
    <property type="entry name" value="Hlld_jn_rslvs_ar"/>
    <property type="match status" value="1"/>
</dbReference>
<dbReference type="InterPro" id="IPR002732">
    <property type="entry name" value="Hjc"/>
</dbReference>
<evidence type="ECO:0000256" key="4">
    <source>
        <dbReference type="ARBA" id="ARBA00022759"/>
    </source>
</evidence>
<dbReference type="SUPFAM" id="SSF52980">
    <property type="entry name" value="Restriction endonuclease-like"/>
    <property type="match status" value="1"/>
</dbReference>
<keyword evidence="6" id="KW-0378">Hydrolase</keyword>
<evidence type="ECO:0000256" key="6">
    <source>
        <dbReference type="ARBA" id="ARBA00022801"/>
    </source>
</evidence>
<keyword evidence="4" id="KW-0255">Endonuclease</keyword>
<reference evidence="12 13" key="1">
    <citation type="journal article" date="2017" name="Viruses">
        <title>Differentiation and structure in Sulfolobus islandicus rod-shaped virus populations.</title>
        <authorList>
            <person name="Bautista M.A."/>
            <person name="Black J.A."/>
            <person name="Youngblut N.D."/>
            <person name="Whitaker R.J."/>
        </authorList>
    </citation>
    <scope>NUCLEOTIDE SEQUENCE [LARGE SCALE GENOMIC DNA]</scope>
</reference>
<proteinExistence type="predicted"/>
<name>A0A1X9SJT8_9VIRU</name>
<evidence type="ECO:0000256" key="7">
    <source>
        <dbReference type="ARBA" id="ARBA00022842"/>
    </source>
</evidence>